<dbReference type="GO" id="GO:0030247">
    <property type="term" value="F:polysaccharide binding"/>
    <property type="evidence" value="ECO:0007669"/>
    <property type="project" value="UniProtKB-UniRule"/>
</dbReference>
<evidence type="ECO:0000256" key="6">
    <source>
        <dbReference type="ARBA" id="ARBA00023326"/>
    </source>
</evidence>
<evidence type="ECO:0000256" key="7">
    <source>
        <dbReference type="RuleBase" id="RU361153"/>
    </source>
</evidence>
<proteinExistence type="inferred from homology"/>
<feature type="compositionally biased region" description="Pro residues" evidence="8">
    <location>
        <begin position="408"/>
        <end position="424"/>
    </location>
</feature>
<organism evidence="11 12">
    <name type="scientific">Nakamurella leprariae</name>
    <dbReference type="NCBI Taxonomy" id="2803911"/>
    <lineage>
        <taxon>Bacteria</taxon>
        <taxon>Bacillati</taxon>
        <taxon>Actinomycetota</taxon>
        <taxon>Actinomycetes</taxon>
        <taxon>Nakamurellales</taxon>
        <taxon>Nakamurellaceae</taxon>
        <taxon>Nakamurella</taxon>
    </lineage>
</organism>
<dbReference type="GO" id="GO:0030245">
    <property type="term" value="P:cellulose catabolic process"/>
    <property type="evidence" value="ECO:0007669"/>
    <property type="project" value="UniProtKB-KW"/>
</dbReference>
<dbReference type="PROSITE" id="PS51173">
    <property type="entry name" value="CBM2"/>
    <property type="match status" value="1"/>
</dbReference>
<feature type="signal peptide" evidence="9">
    <location>
        <begin position="1"/>
        <end position="36"/>
    </location>
</feature>
<name>A0A939C0R9_9ACTN</name>
<keyword evidence="3 7" id="KW-0136">Cellulose degradation</keyword>
<evidence type="ECO:0000256" key="8">
    <source>
        <dbReference type="SAM" id="MobiDB-lite"/>
    </source>
</evidence>
<dbReference type="PANTHER" id="PTHR35923">
    <property type="entry name" value="MAJOR EXTRACELLULAR ENDOGLUCANASE"/>
    <property type="match status" value="1"/>
</dbReference>
<accession>A0A939C0R9</accession>
<keyword evidence="6 7" id="KW-0624">Polysaccharide degradation</keyword>
<dbReference type="GO" id="GO:0008810">
    <property type="term" value="F:cellulase activity"/>
    <property type="evidence" value="ECO:0007669"/>
    <property type="project" value="UniProtKB-EC"/>
</dbReference>
<dbReference type="SUPFAM" id="SSF51445">
    <property type="entry name" value="(Trans)glycosidases"/>
    <property type="match status" value="1"/>
</dbReference>
<evidence type="ECO:0000313" key="12">
    <source>
        <dbReference type="Proteomes" id="UP000663792"/>
    </source>
</evidence>
<gene>
    <name evidence="11" type="ORF">JL106_19680</name>
</gene>
<keyword evidence="5 7" id="KW-0326">Glycosidase</keyword>
<reference evidence="11" key="1">
    <citation type="submission" date="2021-01" db="EMBL/GenBank/DDBJ databases">
        <title>YIM 132084 draft genome.</title>
        <authorList>
            <person name="An D."/>
        </authorList>
    </citation>
    <scope>NUCLEOTIDE SEQUENCE</scope>
    <source>
        <strain evidence="11">YIM 132084</strain>
    </source>
</reference>
<dbReference type="PANTHER" id="PTHR35923:SF2">
    <property type="entry name" value="ENDOGLUCANASE"/>
    <property type="match status" value="1"/>
</dbReference>
<keyword evidence="2 7" id="KW-0378">Hydrolase</keyword>
<evidence type="ECO:0000256" key="4">
    <source>
        <dbReference type="ARBA" id="ARBA00023277"/>
    </source>
</evidence>
<comment type="caution">
    <text evidence="11">The sequence shown here is derived from an EMBL/GenBank/DDBJ whole genome shotgun (WGS) entry which is preliminary data.</text>
</comment>
<keyword evidence="9" id="KW-0732">Signal</keyword>
<dbReference type="SUPFAM" id="SSF49384">
    <property type="entry name" value="Carbohydrate-binding domain"/>
    <property type="match status" value="1"/>
</dbReference>
<feature type="chain" id="PRO_5038570265" description="Endoglucanase" evidence="9">
    <location>
        <begin position="37"/>
        <end position="553"/>
    </location>
</feature>
<feature type="compositionally biased region" description="Pro residues" evidence="8">
    <location>
        <begin position="433"/>
        <end position="444"/>
    </location>
</feature>
<evidence type="ECO:0000256" key="9">
    <source>
        <dbReference type="SAM" id="SignalP"/>
    </source>
</evidence>
<evidence type="ECO:0000256" key="3">
    <source>
        <dbReference type="ARBA" id="ARBA00023001"/>
    </source>
</evidence>
<dbReference type="Proteomes" id="UP000663792">
    <property type="component" value="Unassembled WGS sequence"/>
</dbReference>
<dbReference type="InterPro" id="IPR001547">
    <property type="entry name" value="Glyco_hydro_5"/>
</dbReference>
<feature type="compositionally biased region" description="Low complexity" evidence="8">
    <location>
        <begin position="445"/>
        <end position="459"/>
    </location>
</feature>
<evidence type="ECO:0000256" key="1">
    <source>
        <dbReference type="ARBA" id="ARBA00000966"/>
    </source>
</evidence>
<dbReference type="Pfam" id="PF00150">
    <property type="entry name" value="Cellulase"/>
    <property type="match status" value="1"/>
</dbReference>
<evidence type="ECO:0000259" key="10">
    <source>
        <dbReference type="PROSITE" id="PS51173"/>
    </source>
</evidence>
<dbReference type="EC" id="3.2.1.4" evidence="7"/>
<dbReference type="Pfam" id="PF00553">
    <property type="entry name" value="CBM_2"/>
    <property type="match status" value="1"/>
</dbReference>
<sequence>MSSRRWTNARRDGGRPPRTRRRVTALVAGAALVTTAAVVTPAFSGGTSSSTADAATPDGWLHTDGARIVTQSGDDFRIRAVNWFGLETSNCAPHGLWQISLDQGLEQIASFGFNTIRLPFSNECLHSTAPASGIDATRNPELVGRTGQQVMDAVVAAAQQSGLRIILDRHRPDSGSQSELWYTDRYPESVWIEDWQQLAQRYAGDPTVIGVDLHNEPHGPACWGCGDPAVDWAAAATRAGNAVLAVNSELLILVEGVQQQAAAGNTWWGGGLADAADHPIILDVADRVVYAPHDYPASISGQPWFSDPAYPANLPAVWDRNWGHLAQQDIAPVLLGEFGTRLQTDSDRAWLTTLVDYLQQRELSFAYWSFNPNSGDTGGLVGDDWTTPEAAKLAALAPLLAPTGAPATPDPTTPDPPTPTPSTPDPTTSTSPTTPPTMPAPAAPTTPTTQPPTDTSPVTVDWQRSSAWPDGYVANLVVRPTAGAVSGWQVSWADPAAVSVVNAWGMQCQVAGGRMTCTGSDWARAIPDGGAVHVGLQVQVDGAAPDRPVLTTS</sequence>
<dbReference type="InterPro" id="IPR012291">
    <property type="entry name" value="CBM2_carb-bd_dom_sf"/>
</dbReference>
<evidence type="ECO:0000256" key="2">
    <source>
        <dbReference type="ARBA" id="ARBA00022801"/>
    </source>
</evidence>
<dbReference type="SMART" id="SM00637">
    <property type="entry name" value="CBD_II"/>
    <property type="match status" value="1"/>
</dbReference>
<keyword evidence="4 7" id="KW-0119">Carbohydrate metabolism</keyword>
<evidence type="ECO:0000313" key="11">
    <source>
        <dbReference type="EMBL" id="MBM9469510.1"/>
    </source>
</evidence>
<dbReference type="InterPro" id="IPR018087">
    <property type="entry name" value="Glyco_hydro_5_CS"/>
</dbReference>
<comment type="catalytic activity">
    <reaction evidence="1 7">
        <text>Endohydrolysis of (1-&gt;4)-beta-D-glucosidic linkages in cellulose, lichenin and cereal beta-D-glucans.</text>
        <dbReference type="EC" id="3.2.1.4"/>
    </reaction>
</comment>
<keyword evidence="12" id="KW-1185">Reference proteome</keyword>
<feature type="region of interest" description="Disordered" evidence="8">
    <location>
        <begin position="401"/>
        <end position="461"/>
    </location>
</feature>
<dbReference type="Gene3D" id="3.20.20.80">
    <property type="entry name" value="Glycosidases"/>
    <property type="match status" value="1"/>
</dbReference>
<dbReference type="InterPro" id="IPR017853">
    <property type="entry name" value="GH"/>
</dbReference>
<protein>
    <recommendedName>
        <fullName evidence="7">Endoglucanase</fullName>
        <ecNumber evidence="7">3.2.1.4</ecNumber>
    </recommendedName>
</protein>
<dbReference type="PROSITE" id="PS00659">
    <property type="entry name" value="GLYCOSYL_HYDROL_F5"/>
    <property type="match status" value="1"/>
</dbReference>
<feature type="domain" description="CBM2" evidence="10">
    <location>
        <begin position="451"/>
        <end position="553"/>
    </location>
</feature>
<comment type="similarity">
    <text evidence="7">Belongs to the glycosyl hydrolase 5 (cellulase A) family.</text>
</comment>
<evidence type="ECO:0000256" key="5">
    <source>
        <dbReference type="ARBA" id="ARBA00023295"/>
    </source>
</evidence>
<dbReference type="RefSeq" id="WP_205262476.1">
    <property type="nucleotide sequence ID" value="NZ_JAERWK010000029.1"/>
</dbReference>
<dbReference type="InterPro" id="IPR001919">
    <property type="entry name" value="CBD2"/>
</dbReference>
<dbReference type="InterPro" id="IPR008965">
    <property type="entry name" value="CBM2/CBM3_carb-bd_dom_sf"/>
</dbReference>
<dbReference type="EMBL" id="JAERWK010000029">
    <property type="protein sequence ID" value="MBM9469510.1"/>
    <property type="molecule type" value="Genomic_DNA"/>
</dbReference>
<dbReference type="AlphaFoldDB" id="A0A939C0R9"/>
<dbReference type="Gene3D" id="2.60.40.290">
    <property type="match status" value="1"/>
</dbReference>